<feature type="domain" description="DUF4283" evidence="5">
    <location>
        <begin position="228"/>
        <end position="306"/>
    </location>
</feature>
<dbReference type="Proteomes" id="UP001151760">
    <property type="component" value="Unassembled WGS sequence"/>
</dbReference>
<dbReference type="InterPro" id="IPR001406">
    <property type="entry name" value="PsdUridine_synth_TruA"/>
</dbReference>
<reference evidence="6" key="1">
    <citation type="journal article" date="2022" name="Int. J. Mol. Sci.">
        <title>Draft Genome of Tanacetum Coccineum: Genomic Comparison of Closely Related Tanacetum-Family Plants.</title>
        <authorList>
            <person name="Yamashiro T."/>
            <person name="Shiraishi A."/>
            <person name="Nakayama K."/>
            <person name="Satake H."/>
        </authorList>
    </citation>
    <scope>NUCLEOTIDE SEQUENCE</scope>
</reference>
<feature type="domain" description="Pseudouridine synthase I TruA alpha/beta" evidence="4">
    <location>
        <begin position="959"/>
        <end position="1093"/>
    </location>
</feature>
<dbReference type="PANTHER" id="PTHR11142:SF0">
    <property type="entry name" value="TRNA PSEUDOURIDINE SYNTHASE-LIKE 1"/>
    <property type="match status" value="1"/>
</dbReference>
<feature type="non-terminal residue" evidence="6">
    <location>
        <position position="1"/>
    </location>
</feature>
<comment type="similarity">
    <text evidence="1">Belongs to the tRNA pseudouridine synthase TruA family.</text>
</comment>
<dbReference type="InterPro" id="IPR020103">
    <property type="entry name" value="PsdUridine_synth_cat_dom_sf"/>
</dbReference>
<dbReference type="Gene3D" id="3.30.70.660">
    <property type="entry name" value="Pseudouridine synthase I, catalytic domain, C-terminal subdomain"/>
    <property type="match status" value="1"/>
</dbReference>
<dbReference type="InterPro" id="IPR025558">
    <property type="entry name" value="DUF4283"/>
</dbReference>
<dbReference type="Pfam" id="PF01416">
    <property type="entry name" value="PseudoU_synth_1"/>
    <property type="match status" value="1"/>
</dbReference>
<protein>
    <submittedName>
        <fullName evidence="6">Pseudouridine synthase, catalytic domain-containing protein</fullName>
    </submittedName>
</protein>
<keyword evidence="2" id="KW-0819">tRNA processing</keyword>
<keyword evidence="3" id="KW-0413">Isomerase</keyword>
<dbReference type="HAMAP" id="MF_00171">
    <property type="entry name" value="TruA"/>
    <property type="match status" value="1"/>
</dbReference>
<proteinExistence type="inferred from homology"/>
<evidence type="ECO:0000259" key="5">
    <source>
        <dbReference type="Pfam" id="PF14111"/>
    </source>
</evidence>
<dbReference type="PANTHER" id="PTHR11142">
    <property type="entry name" value="PSEUDOURIDYLATE SYNTHASE"/>
    <property type="match status" value="1"/>
</dbReference>
<dbReference type="SUPFAM" id="SSF55120">
    <property type="entry name" value="Pseudouridine synthase"/>
    <property type="match status" value="1"/>
</dbReference>
<dbReference type="InterPro" id="IPR020095">
    <property type="entry name" value="PsdUridine_synth_TruA_C"/>
</dbReference>
<dbReference type="InterPro" id="IPR020097">
    <property type="entry name" value="PsdUridine_synth_TruA_a/b_dom"/>
</dbReference>
<name>A0ABQ4ZMX4_9ASTR</name>
<accession>A0ABQ4ZMX4</accession>
<dbReference type="NCBIfam" id="TIGR00071">
    <property type="entry name" value="hisT_truA"/>
    <property type="match status" value="1"/>
</dbReference>
<evidence type="ECO:0000256" key="2">
    <source>
        <dbReference type="ARBA" id="ARBA00022694"/>
    </source>
</evidence>
<evidence type="ECO:0000256" key="1">
    <source>
        <dbReference type="ARBA" id="ARBA00009375"/>
    </source>
</evidence>
<dbReference type="CDD" id="cd02570">
    <property type="entry name" value="PseudoU_synth_EcTruA"/>
    <property type="match status" value="1"/>
</dbReference>
<organism evidence="6 7">
    <name type="scientific">Tanacetum coccineum</name>
    <dbReference type="NCBI Taxonomy" id="301880"/>
    <lineage>
        <taxon>Eukaryota</taxon>
        <taxon>Viridiplantae</taxon>
        <taxon>Streptophyta</taxon>
        <taxon>Embryophyta</taxon>
        <taxon>Tracheophyta</taxon>
        <taxon>Spermatophyta</taxon>
        <taxon>Magnoliopsida</taxon>
        <taxon>eudicotyledons</taxon>
        <taxon>Gunneridae</taxon>
        <taxon>Pentapetalae</taxon>
        <taxon>asterids</taxon>
        <taxon>campanulids</taxon>
        <taxon>Asterales</taxon>
        <taxon>Asteraceae</taxon>
        <taxon>Asteroideae</taxon>
        <taxon>Anthemideae</taxon>
        <taxon>Anthemidinae</taxon>
        <taxon>Tanacetum</taxon>
    </lineage>
</organism>
<dbReference type="InterPro" id="IPR020094">
    <property type="entry name" value="TruA/RsuA/RluB/E/F_N"/>
</dbReference>
<keyword evidence="7" id="KW-1185">Reference proteome</keyword>
<dbReference type="Pfam" id="PF14111">
    <property type="entry name" value="DUF4283"/>
    <property type="match status" value="1"/>
</dbReference>
<evidence type="ECO:0000313" key="7">
    <source>
        <dbReference type="Proteomes" id="UP001151760"/>
    </source>
</evidence>
<evidence type="ECO:0000259" key="4">
    <source>
        <dbReference type="Pfam" id="PF01416"/>
    </source>
</evidence>
<reference evidence="6" key="2">
    <citation type="submission" date="2022-01" db="EMBL/GenBank/DDBJ databases">
        <authorList>
            <person name="Yamashiro T."/>
            <person name="Shiraishi A."/>
            <person name="Satake H."/>
            <person name="Nakayama K."/>
        </authorList>
    </citation>
    <scope>NUCLEOTIDE SEQUENCE</scope>
</reference>
<evidence type="ECO:0000313" key="6">
    <source>
        <dbReference type="EMBL" id="GJS90517.1"/>
    </source>
</evidence>
<comment type="caution">
    <text evidence="6">The sequence shown here is derived from an EMBL/GenBank/DDBJ whole genome shotgun (WGS) entry which is preliminary data.</text>
</comment>
<evidence type="ECO:0000256" key="3">
    <source>
        <dbReference type="ARBA" id="ARBA00023235"/>
    </source>
</evidence>
<dbReference type="Gene3D" id="3.30.70.580">
    <property type="entry name" value="Pseudouridine synthase I, catalytic domain, N-terminal subdomain"/>
    <property type="match status" value="1"/>
</dbReference>
<gene>
    <name evidence="6" type="ORF">Tco_0773153</name>
</gene>
<dbReference type="EMBL" id="BQNB010011433">
    <property type="protein sequence ID" value="GJS90517.1"/>
    <property type="molecule type" value="Genomic_DNA"/>
</dbReference>
<sequence>DSRCEESVSVKKLHGYGHLEEIVVKRADRKLYKFKEGDFVDLHLNDIKDMLLLDVQHKLFCLNDSDIVDFIVALCVFTRSLIIKRLVEDLQLGVESYQKKLDNDLVVTGSVLGDLAGKVKNIDGKILGKDGKPMMARRCVRNPDVMKESVGGDVRLADDVVEQAPHTGERSILADQQVCIDREAVNRPDLGPRNTMVSDTSRCTNVAPIELNKSSTVTLPKAALDEVNARFVNTLYGFPVGKKLAFPMVENYVKHAWVKFGLKRVMMHCGSFMFQFESKSGMEKVLESGPWRIQLVPFVLKIWKPNTLNLKENVSCVPLWVKMHNVPIVAYSKVGLDLISAKVGKLMRLDAHTNFICINSWGRCEYARALVEVSAEVPLVDSVDLDIPLEDGNGYTTVKIHIEYEWQPPRCGTCKNFDHLESVCPRKRMAGPVVKCVKHADVKKDKRPMHAIGNKDKGKQVSTQRYIKGYRVNIPKTKLVYRAVVKPQSDNHVPSNMEHLDELRNFVNQKAEEESVIEFIGNNTNDGCTLRGKQDDKISSKKPSSSLEVINEDSDTDVDEVLLPDIGTSFPSSSFGGGQSLEKEILNAYDDDYEDQFEEYPSSYEEFCDQFDFKSSSMEDDYGDGCYGLIVLTRINVRLDLFWGLIIAVNGWLWKLWNLNFRDSLLWSTDGYGSLMQDCYECFIIRFNNLVVLHGSLAMPANICVCYLDESYRVVSWFVSMEVSREGYLVVLGNNMCLRWFMLQFCFRDDEVLEVMTDGEAQGCGRCVSIRLAIWVVSSNVVHEDEWKFVSWKVGSEDDWKSMADLKRKYYDLYVICIHSRKFDGCGWQYQPITPTLQSSLEQALTRATKLERNDLCLVGASRTDAGVHALGQVAHFLTPFNYDYNRLEDMHAALNGLLPPDIRVKEISAALPEFHARFSVTGKIYHYNIYNDTVMDPFHRLYAYHNLSRLNICVMKEAANYFLGKHDFSAFANKQRNDRVVNPVKNIFRLDIIEKVIKYFLLKHALVDCFFCTGKLDRFSSQGPILRIEVEGSGFLYRQIRNMVALLLQIGREAIPPDIVPKILATCDRKELAKVALVAPPHGLCLAQVKYNEEHLHLPEDGPATSFGRHHSISKYQGEGALTLTVSSSSSADGGKGTSQQG</sequence>